<evidence type="ECO:0000313" key="2">
    <source>
        <dbReference type="EnsemblMetazoa" id="SMAR000336-PA"/>
    </source>
</evidence>
<name>T1IHL9_STRMM</name>
<dbReference type="AlphaFoldDB" id="T1IHL9"/>
<feature type="region of interest" description="Disordered" evidence="1">
    <location>
        <begin position="1"/>
        <end position="21"/>
    </location>
</feature>
<accession>T1IHL9</accession>
<evidence type="ECO:0000256" key="1">
    <source>
        <dbReference type="SAM" id="MobiDB-lite"/>
    </source>
</evidence>
<dbReference type="HOGENOM" id="CLU_2690922_0_0_1"/>
<evidence type="ECO:0000313" key="3">
    <source>
        <dbReference type="Proteomes" id="UP000014500"/>
    </source>
</evidence>
<dbReference type="EMBL" id="JH429934">
    <property type="status" value="NOT_ANNOTATED_CDS"/>
    <property type="molecule type" value="Genomic_DNA"/>
</dbReference>
<keyword evidence="3" id="KW-1185">Reference proteome</keyword>
<proteinExistence type="predicted"/>
<reference evidence="2" key="2">
    <citation type="submission" date="2015-02" db="UniProtKB">
        <authorList>
            <consortium name="EnsemblMetazoa"/>
        </authorList>
    </citation>
    <scope>IDENTIFICATION</scope>
</reference>
<feature type="compositionally biased region" description="Polar residues" evidence="1">
    <location>
        <begin position="9"/>
        <end position="21"/>
    </location>
</feature>
<organism evidence="2 3">
    <name type="scientific">Strigamia maritima</name>
    <name type="common">European centipede</name>
    <name type="synonym">Geophilus maritimus</name>
    <dbReference type="NCBI Taxonomy" id="126957"/>
    <lineage>
        <taxon>Eukaryota</taxon>
        <taxon>Metazoa</taxon>
        <taxon>Ecdysozoa</taxon>
        <taxon>Arthropoda</taxon>
        <taxon>Myriapoda</taxon>
        <taxon>Chilopoda</taxon>
        <taxon>Pleurostigmophora</taxon>
        <taxon>Geophilomorpha</taxon>
        <taxon>Linotaeniidae</taxon>
        <taxon>Strigamia</taxon>
    </lineage>
</organism>
<dbReference type="EnsemblMetazoa" id="SMAR000336-RA">
    <property type="protein sequence ID" value="SMAR000336-PA"/>
    <property type="gene ID" value="SMAR000336"/>
</dbReference>
<dbReference type="Proteomes" id="UP000014500">
    <property type="component" value="Unassembled WGS sequence"/>
</dbReference>
<sequence>MGIGKTRNETNAYSIRKGQNSLPDKVERETIFLFRRIIPHRKLRASEQEITDSKEKFNILRLSWTRKRDNTLKP</sequence>
<protein>
    <submittedName>
        <fullName evidence="2">Uncharacterized protein</fullName>
    </submittedName>
</protein>
<reference evidence="3" key="1">
    <citation type="submission" date="2011-05" db="EMBL/GenBank/DDBJ databases">
        <authorList>
            <person name="Richards S.R."/>
            <person name="Qu J."/>
            <person name="Jiang H."/>
            <person name="Jhangiani S.N."/>
            <person name="Agravi P."/>
            <person name="Goodspeed R."/>
            <person name="Gross S."/>
            <person name="Mandapat C."/>
            <person name="Jackson L."/>
            <person name="Mathew T."/>
            <person name="Pu L."/>
            <person name="Thornton R."/>
            <person name="Saada N."/>
            <person name="Wilczek-Boney K.B."/>
            <person name="Lee S."/>
            <person name="Kovar C."/>
            <person name="Wu Y."/>
            <person name="Scherer S.E."/>
            <person name="Worley K.C."/>
            <person name="Muzny D.M."/>
            <person name="Gibbs R."/>
        </authorList>
    </citation>
    <scope>NUCLEOTIDE SEQUENCE</scope>
    <source>
        <strain evidence="3">Brora</strain>
    </source>
</reference>